<dbReference type="RefSeq" id="WP_089410469.1">
    <property type="nucleotide sequence ID" value="NZ_FZOU01000016.1"/>
</dbReference>
<dbReference type="EMBL" id="FZOU01000016">
    <property type="protein sequence ID" value="SNT43576.1"/>
    <property type="molecule type" value="Genomic_DNA"/>
</dbReference>
<evidence type="ECO:0000313" key="3">
    <source>
        <dbReference type="Proteomes" id="UP000198356"/>
    </source>
</evidence>
<evidence type="ECO:0000313" key="2">
    <source>
        <dbReference type="EMBL" id="SNT43576.1"/>
    </source>
</evidence>
<dbReference type="AlphaFoldDB" id="A0A239MLI8"/>
<accession>A0A239MLI8</accession>
<proteinExistence type="predicted"/>
<keyword evidence="3" id="KW-1185">Reference proteome</keyword>
<name>A0A239MLI8_9BACT</name>
<dbReference type="InterPro" id="IPR057601">
    <property type="entry name" value="Oar-like_b-barrel"/>
</dbReference>
<feature type="domain" description="TonB-dependent transporter Oar-like beta-barrel" evidence="1">
    <location>
        <begin position="3"/>
        <end position="274"/>
    </location>
</feature>
<gene>
    <name evidence="2" type="ORF">SAMN05421770_11610</name>
</gene>
<dbReference type="Proteomes" id="UP000198356">
    <property type="component" value="Unassembled WGS sequence"/>
</dbReference>
<sequence length="281" mass="30198">MLKPFPQYSSITDTWGDIGNANYNALQISLSQRTWHGLSGTLNYTYSKTIDDISGVRSGYPIPSNVIDGGHGTTQANRIDRAVSTNNIPNNLRIFGVYELPIGQKSQFGGKHAAVRIVAGGWKVSYIFSKTSGAPLTITGVSCQTPGSCYPSYNPNFSGPVRINGGYGKGVTATTFASVSYINANAFVATPGNSGYNFGNVARTAPYNLYNIGNYDLDMGIKRVFPLYERAKLTFQADVLNVTNHTQFGGLGVALSSNAFGTVSKQNNSSRDIQLVAKINF</sequence>
<reference evidence="2 3" key="1">
    <citation type="submission" date="2017-06" db="EMBL/GenBank/DDBJ databases">
        <authorList>
            <person name="Kim H.J."/>
            <person name="Triplett B.A."/>
        </authorList>
    </citation>
    <scope>NUCLEOTIDE SEQUENCE [LARGE SCALE GENOMIC DNA]</scope>
    <source>
        <strain evidence="2 3">DSM 18704</strain>
    </source>
</reference>
<protein>
    <recommendedName>
        <fullName evidence="1">TonB-dependent transporter Oar-like beta-barrel domain-containing protein</fullName>
    </recommendedName>
</protein>
<evidence type="ECO:0000259" key="1">
    <source>
        <dbReference type="Pfam" id="PF25183"/>
    </source>
</evidence>
<dbReference type="Pfam" id="PF25183">
    <property type="entry name" value="OMP_b-brl_4"/>
    <property type="match status" value="1"/>
</dbReference>
<organism evidence="2 3">
    <name type="scientific">Granulicella rosea</name>
    <dbReference type="NCBI Taxonomy" id="474952"/>
    <lineage>
        <taxon>Bacteria</taxon>
        <taxon>Pseudomonadati</taxon>
        <taxon>Acidobacteriota</taxon>
        <taxon>Terriglobia</taxon>
        <taxon>Terriglobales</taxon>
        <taxon>Acidobacteriaceae</taxon>
        <taxon>Granulicella</taxon>
    </lineage>
</organism>